<dbReference type="PANTHER" id="PTHR46594">
    <property type="entry name" value="P-TYPE CATION-TRANSPORTING ATPASE"/>
    <property type="match status" value="1"/>
</dbReference>
<dbReference type="InterPro" id="IPR017969">
    <property type="entry name" value="Heavy-metal-associated_CS"/>
</dbReference>
<dbReference type="PANTHER" id="PTHR46594:SF4">
    <property type="entry name" value="P-TYPE CATION-TRANSPORTING ATPASE"/>
    <property type="match status" value="1"/>
</dbReference>
<dbReference type="GO" id="GO:0046872">
    <property type="term" value="F:metal ion binding"/>
    <property type="evidence" value="ECO:0007669"/>
    <property type="project" value="UniProtKB-KW"/>
</dbReference>
<dbReference type="CDD" id="cd00371">
    <property type="entry name" value="HMA"/>
    <property type="match status" value="1"/>
</dbReference>
<dbReference type="FunFam" id="3.30.70.100:FF:000001">
    <property type="entry name" value="ATPase copper transporting beta"/>
    <property type="match status" value="1"/>
</dbReference>
<feature type="domain" description="HMA" evidence="2">
    <location>
        <begin position="2"/>
        <end position="68"/>
    </location>
</feature>
<dbReference type="InterPro" id="IPR036163">
    <property type="entry name" value="HMA_dom_sf"/>
</dbReference>
<dbReference type="SUPFAM" id="SSF55008">
    <property type="entry name" value="HMA, heavy metal-associated domain"/>
    <property type="match status" value="1"/>
</dbReference>
<dbReference type="InterPro" id="IPR006121">
    <property type="entry name" value="HMA_dom"/>
</dbReference>
<protein>
    <submittedName>
        <fullName evidence="3">Heavy-metal-associated domain-containing protein</fullName>
    </submittedName>
</protein>
<dbReference type="Gene3D" id="3.30.70.100">
    <property type="match status" value="1"/>
</dbReference>
<dbReference type="Pfam" id="PF00403">
    <property type="entry name" value="HMA"/>
    <property type="match status" value="1"/>
</dbReference>
<name>A0A562ZXA0_9BURK</name>
<dbReference type="PROSITE" id="PS01047">
    <property type="entry name" value="HMA_1"/>
    <property type="match status" value="1"/>
</dbReference>
<accession>A0A562ZXA0</accession>
<evidence type="ECO:0000259" key="2">
    <source>
        <dbReference type="PROSITE" id="PS50846"/>
    </source>
</evidence>
<dbReference type="OrthoDB" id="9813965at2"/>
<evidence type="ECO:0000313" key="3">
    <source>
        <dbReference type="EMBL" id="TWO73011.1"/>
    </source>
</evidence>
<keyword evidence="4" id="KW-1185">Reference proteome</keyword>
<sequence>MQTLSFDVGGMTCGGCRVKVEHRLGQLAGVSQAMVDLQPGLATVVIDPALASPAQVISAINEARFSATARTTGADA</sequence>
<dbReference type="PROSITE" id="PS50846">
    <property type="entry name" value="HMA_2"/>
    <property type="match status" value="1"/>
</dbReference>
<evidence type="ECO:0000313" key="4">
    <source>
        <dbReference type="Proteomes" id="UP000318199"/>
    </source>
</evidence>
<gene>
    <name evidence="3" type="ORF">FN976_01880</name>
</gene>
<reference evidence="3 4" key="1">
    <citation type="submission" date="2019-07" db="EMBL/GenBank/DDBJ databases">
        <title>Caenimonas sedimenti sp. nov., isolated from activated sludge.</title>
        <authorList>
            <person name="Xu J."/>
        </authorList>
    </citation>
    <scope>NUCLEOTIDE SEQUENCE [LARGE SCALE GENOMIC DNA]</scope>
    <source>
        <strain evidence="3 4">HX-9-20</strain>
    </source>
</reference>
<evidence type="ECO:0000256" key="1">
    <source>
        <dbReference type="ARBA" id="ARBA00022723"/>
    </source>
</evidence>
<proteinExistence type="predicted"/>
<dbReference type="RefSeq" id="WP_145890404.1">
    <property type="nucleotide sequence ID" value="NZ_VOBQ01000002.1"/>
</dbReference>
<organism evidence="3 4">
    <name type="scientific">Caenimonas sedimenti</name>
    <dbReference type="NCBI Taxonomy" id="2596921"/>
    <lineage>
        <taxon>Bacteria</taxon>
        <taxon>Pseudomonadati</taxon>
        <taxon>Pseudomonadota</taxon>
        <taxon>Betaproteobacteria</taxon>
        <taxon>Burkholderiales</taxon>
        <taxon>Comamonadaceae</taxon>
        <taxon>Caenimonas</taxon>
    </lineage>
</organism>
<dbReference type="EMBL" id="VOBQ01000002">
    <property type="protein sequence ID" value="TWO73011.1"/>
    <property type="molecule type" value="Genomic_DNA"/>
</dbReference>
<dbReference type="AlphaFoldDB" id="A0A562ZXA0"/>
<keyword evidence="1" id="KW-0479">Metal-binding</keyword>
<comment type="caution">
    <text evidence="3">The sequence shown here is derived from an EMBL/GenBank/DDBJ whole genome shotgun (WGS) entry which is preliminary data.</text>
</comment>
<dbReference type="Proteomes" id="UP000318199">
    <property type="component" value="Unassembled WGS sequence"/>
</dbReference>